<accession>A0A650EN25</accession>
<evidence type="ECO:0000313" key="2">
    <source>
        <dbReference type="EMBL" id="QGT51257.1"/>
    </source>
</evidence>
<feature type="signal peptide" evidence="1">
    <location>
        <begin position="1"/>
        <end position="21"/>
    </location>
</feature>
<sequence length="735" mass="82391">MKIGTYPLVLCGLIFLLSASAACRDVRAEAQQGNEKKVYALYHGFRRTREHDGDLGTWKQFFSTEKSATGQKTVNFNPDLLDADGRAQVASVNGGPIVGMQSELDLDYIEYKILLAKMAHIDGFLVDFGFPEYGNTVLLNAFMEQAEKYDFEIGVNWCDSWLVDKTWIQGYRPEITTRAARLEYFQISVQYLLDEVYSRKNAAVVQGHPLIFLFGGGPTADEMKNILAQEYRLPNDLGEPWYVRRIAPPGQYTSGRVSYSAPDSAAQPWLNIGVDVHSWIALRLRPRDGVHTAFDKYATTDDVMAYNEKFSALWKSGKKVHLNTAVVTPGFDNHGCAGWGAGTFTGIERDGGELYRRQWQFDLQNKDLLDVIFIASWSDFTEGHEIEPTVTHEYRELETTQKYAAQMKDLPYSEEERAYLRLPQRLFEARKKTARFEELGAPIFDCCAWLDETAEYISGGRYAAAEQTIAKAEQIFSALEQMEQVETIVVSTAQKNLTVSGTADDNENYSLGDGIALRIDENTAKYLRERVYDAVLKFSYVDDDNKNISVTAGSLRKKPALIGKTQGDFSVVAEITKDASGQRKAACVPLYRKNIALTHNGKSGSDFWIEGSGLVRDIQLVFHVRSLPRERMKNAFWVVAAAEDESTVTAEVIVAPDAPSQFVLFGCLLQEGRVISVKSCLTSELSEISTLSFQKEYAGQNAVLKLFAWDSFRGMVPCDSVCLISKSCFHTPFLK</sequence>
<dbReference type="Pfam" id="PF14307">
    <property type="entry name" value="Glyco_tran_WbsX"/>
    <property type="match status" value="1"/>
</dbReference>
<keyword evidence="1" id="KW-0732">Signal</keyword>
<name>A0A650EN25_9FIRM</name>
<gene>
    <name evidence="2" type="ORF">Firmicute1046_3330</name>
</gene>
<dbReference type="Gene3D" id="3.20.20.80">
    <property type="entry name" value="Glycosidases"/>
    <property type="match status" value="1"/>
</dbReference>
<dbReference type="InterPro" id="IPR032719">
    <property type="entry name" value="WbsX"/>
</dbReference>
<dbReference type="PROSITE" id="PS51257">
    <property type="entry name" value="PROKAR_LIPOPROTEIN"/>
    <property type="match status" value="1"/>
</dbReference>
<proteinExistence type="predicted"/>
<dbReference type="EMBL" id="MN577573">
    <property type="protein sequence ID" value="QGT51257.1"/>
    <property type="molecule type" value="Genomic_DNA"/>
</dbReference>
<feature type="chain" id="PRO_5038583360" evidence="1">
    <location>
        <begin position="22"/>
        <end position="735"/>
    </location>
</feature>
<reference evidence="2" key="1">
    <citation type="journal article" date="2020" name="J. ISSAAS">
        <title>Lactobacilli and other gastrointestinal microbiota of Peromyscus leucopus, reservoir host for agents of Lyme disease and other zoonoses in North America.</title>
        <authorList>
            <person name="Milovic A."/>
            <person name="Bassam K."/>
            <person name="Shao H."/>
            <person name="Chatzistamou I."/>
            <person name="Tufts D.M."/>
            <person name="Diuk-Wasser M."/>
            <person name="Barbour A.G."/>
        </authorList>
    </citation>
    <scope>NUCLEOTIDE SEQUENCE</scope>
    <source>
        <strain evidence="2">LL40</strain>
    </source>
</reference>
<organism evidence="2">
    <name type="scientific">uncultured Bacillota bacterium</name>
    <dbReference type="NCBI Taxonomy" id="344338"/>
    <lineage>
        <taxon>Bacteria</taxon>
        <taxon>Bacillati</taxon>
        <taxon>Bacillota</taxon>
        <taxon>environmental samples</taxon>
    </lineage>
</organism>
<dbReference type="AlphaFoldDB" id="A0A650EN25"/>
<evidence type="ECO:0000256" key="1">
    <source>
        <dbReference type="SAM" id="SignalP"/>
    </source>
</evidence>
<protein>
    <submittedName>
        <fullName evidence="2">Uncharacterized protein</fullName>
    </submittedName>
</protein>